<reference evidence="2 3" key="1">
    <citation type="submission" date="2019-05" db="EMBL/GenBank/DDBJ databases">
        <title>Another draft genome of Portunus trituberculatus and its Hox gene families provides insights of decapod evolution.</title>
        <authorList>
            <person name="Jeong J.-H."/>
            <person name="Song I."/>
            <person name="Kim S."/>
            <person name="Choi T."/>
            <person name="Kim D."/>
            <person name="Ryu S."/>
            <person name="Kim W."/>
        </authorList>
    </citation>
    <scope>NUCLEOTIDE SEQUENCE [LARGE SCALE GENOMIC DNA]</scope>
    <source>
        <tissue evidence="2">Muscle</tissue>
    </source>
</reference>
<keyword evidence="3" id="KW-1185">Reference proteome</keyword>
<evidence type="ECO:0000256" key="1">
    <source>
        <dbReference type="SAM" id="MobiDB-lite"/>
    </source>
</evidence>
<accession>A0A5B7H4I0</accession>
<organism evidence="2 3">
    <name type="scientific">Portunus trituberculatus</name>
    <name type="common">Swimming crab</name>
    <name type="synonym">Neptunus trituberculatus</name>
    <dbReference type="NCBI Taxonomy" id="210409"/>
    <lineage>
        <taxon>Eukaryota</taxon>
        <taxon>Metazoa</taxon>
        <taxon>Ecdysozoa</taxon>
        <taxon>Arthropoda</taxon>
        <taxon>Crustacea</taxon>
        <taxon>Multicrustacea</taxon>
        <taxon>Malacostraca</taxon>
        <taxon>Eumalacostraca</taxon>
        <taxon>Eucarida</taxon>
        <taxon>Decapoda</taxon>
        <taxon>Pleocyemata</taxon>
        <taxon>Brachyura</taxon>
        <taxon>Eubrachyura</taxon>
        <taxon>Portunoidea</taxon>
        <taxon>Portunidae</taxon>
        <taxon>Portuninae</taxon>
        <taxon>Portunus</taxon>
    </lineage>
</organism>
<dbReference type="EMBL" id="VSRR010022791">
    <property type="protein sequence ID" value="MPC64983.1"/>
    <property type="molecule type" value="Genomic_DNA"/>
</dbReference>
<gene>
    <name evidence="2" type="ORF">E2C01_059106</name>
</gene>
<comment type="caution">
    <text evidence="2">The sequence shown here is derived from an EMBL/GenBank/DDBJ whole genome shotgun (WGS) entry which is preliminary data.</text>
</comment>
<evidence type="ECO:0000313" key="2">
    <source>
        <dbReference type="EMBL" id="MPC64983.1"/>
    </source>
</evidence>
<feature type="region of interest" description="Disordered" evidence="1">
    <location>
        <begin position="38"/>
        <end position="68"/>
    </location>
</feature>
<proteinExistence type="predicted"/>
<sequence length="68" mass="7314">MYKGHHSILSTPTRPFHLSLPNLHALCSTLPTPVTALNTTALSQHHPPPQNSAPHDALGDLRHPTVLG</sequence>
<dbReference type="Proteomes" id="UP000324222">
    <property type="component" value="Unassembled WGS sequence"/>
</dbReference>
<protein>
    <submittedName>
        <fullName evidence="2">Uncharacterized protein</fullName>
    </submittedName>
</protein>
<evidence type="ECO:0000313" key="3">
    <source>
        <dbReference type="Proteomes" id="UP000324222"/>
    </source>
</evidence>
<feature type="compositionally biased region" description="Basic and acidic residues" evidence="1">
    <location>
        <begin position="57"/>
        <end position="68"/>
    </location>
</feature>
<name>A0A5B7H4I0_PORTR</name>
<dbReference type="AlphaFoldDB" id="A0A5B7H4I0"/>